<keyword evidence="3" id="KW-0240">DNA-directed RNA polymerase</keyword>
<dbReference type="GeneTree" id="ENSGT00950000183132"/>
<evidence type="ECO:0000259" key="7">
    <source>
        <dbReference type="Pfam" id="PF04563"/>
    </source>
</evidence>
<comment type="similarity">
    <text evidence="1">Belongs to the RNA polymerase beta chain family.</text>
</comment>
<reference evidence="8" key="2">
    <citation type="submission" date="2025-09" db="UniProtKB">
        <authorList>
            <consortium name="Ensembl"/>
        </authorList>
    </citation>
    <scope>IDENTIFICATION</scope>
</reference>
<feature type="domain" description="RNA polymerase beta subunit protrusion" evidence="7">
    <location>
        <begin position="62"/>
        <end position="219"/>
    </location>
</feature>
<dbReference type="InterPro" id="IPR037034">
    <property type="entry name" value="RNA_pol_Rpb2_2_sf"/>
</dbReference>
<evidence type="ECO:0000256" key="6">
    <source>
        <dbReference type="ARBA" id="ARBA00023163"/>
    </source>
</evidence>
<accession>A0A674F2F0</accession>
<dbReference type="InParanoid" id="A0A674F2F0"/>
<name>A0A674F2F0_SALTR</name>
<evidence type="ECO:0000256" key="5">
    <source>
        <dbReference type="ARBA" id="ARBA00022695"/>
    </source>
</evidence>
<proteinExistence type="inferred from homology"/>
<reference evidence="8" key="1">
    <citation type="submission" date="2025-08" db="UniProtKB">
        <authorList>
            <consortium name="Ensembl"/>
        </authorList>
    </citation>
    <scope>IDENTIFICATION</scope>
</reference>
<evidence type="ECO:0000256" key="3">
    <source>
        <dbReference type="ARBA" id="ARBA00022478"/>
    </source>
</evidence>
<dbReference type="GO" id="GO:0006351">
    <property type="term" value="P:DNA-templated transcription"/>
    <property type="evidence" value="ECO:0007669"/>
    <property type="project" value="InterPro"/>
</dbReference>
<dbReference type="PANTHER" id="PTHR20856">
    <property type="entry name" value="DNA-DIRECTED RNA POLYMERASE I SUBUNIT 2"/>
    <property type="match status" value="1"/>
</dbReference>
<dbReference type="GO" id="GO:0032549">
    <property type="term" value="F:ribonucleoside binding"/>
    <property type="evidence" value="ECO:0007669"/>
    <property type="project" value="InterPro"/>
</dbReference>
<keyword evidence="5" id="KW-0548">Nucleotidyltransferase</keyword>
<keyword evidence="4" id="KW-0808">Transferase</keyword>
<evidence type="ECO:0000256" key="1">
    <source>
        <dbReference type="ARBA" id="ARBA00006835"/>
    </source>
</evidence>
<evidence type="ECO:0000256" key="4">
    <source>
        <dbReference type="ARBA" id="ARBA00022679"/>
    </source>
</evidence>
<dbReference type="Gene3D" id="3.90.1110.10">
    <property type="entry name" value="RNA polymerase Rpb2, domain 2"/>
    <property type="match status" value="1"/>
</dbReference>
<evidence type="ECO:0000313" key="9">
    <source>
        <dbReference type="Proteomes" id="UP000472277"/>
    </source>
</evidence>
<dbReference type="Pfam" id="PF04563">
    <property type="entry name" value="RNA_pol_Rpb2_1"/>
    <property type="match status" value="1"/>
</dbReference>
<dbReference type="InterPro" id="IPR015712">
    <property type="entry name" value="DNA-dir_RNA_pol_su2"/>
</dbReference>
<keyword evidence="6" id="KW-0804">Transcription</keyword>
<evidence type="ECO:0000313" key="8">
    <source>
        <dbReference type="Ensembl" id="ENSSTUP00000114077.1"/>
    </source>
</evidence>
<dbReference type="GO" id="GO:0003677">
    <property type="term" value="F:DNA binding"/>
    <property type="evidence" value="ECO:0007669"/>
    <property type="project" value="InterPro"/>
</dbReference>
<organism evidence="8 9">
    <name type="scientific">Salmo trutta</name>
    <name type="common">Brown trout</name>
    <dbReference type="NCBI Taxonomy" id="8032"/>
    <lineage>
        <taxon>Eukaryota</taxon>
        <taxon>Metazoa</taxon>
        <taxon>Chordata</taxon>
        <taxon>Craniata</taxon>
        <taxon>Vertebrata</taxon>
        <taxon>Euteleostomi</taxon>
        <taxon>Actinopterygii</taxon>
        <taxon>Neopterygii</taxon>
        <taxon>Teleostei</taxon>
        <taxon>Protacanthopterygii</taxon>
        <taxon>Salmoniformes</taxon>
        <taxon>Salmonidae</taxon>
        <taxon>Salmoninae</taxon>
        <taxon>Salmo</taxon>
    </lineage>
</organism>
<evidence type="ECO:0000256" key="2">
    <source>
        <dbReference type="ARBA" id="ARBA00012418"/>
    </source>
</evidence>
<sequence length="240" mass="26884">MPGTLSPARLLDYPPSNAPWGISPHTSQSKKLRSTYLQSRCSSATVGVPGKELVWLLFLRLMPTMLHSSNCVLTGKMVMEYSKLNECPLGSGGHFIVKGQEKVILIQEQLSKNYIIVGQDRKGAVGASVSTHENKSRTNMIVKRRRFYLRHNTLSEDAPIAIIFKVRMSPEQRGWGGHKKTKMEEVKEFKFWAKVILAQGENKVDDRVYYGNKRLELAGQVAPSTESGSVFLYPNITSLS</sequence>
<dbReference type="Ensembl" id="ENSSTUT00000122093.1">
    <property type="protein sequence ID" value="ENSSTUP00000114077.1"/>
    <property type="gene ID" value="ENSSTUG00000050326.1"/>
</dbReference>
<dbReference type="Proteomes" id="UP000472277">
    <property type="component" value="Chromosome 17"/>
</dbReference>
<keyword evidence="9" id="KW-1185">Reference proteome</keyword>
<dbReference type="GO" id="GO:0003899">
    <property type="term" value="F:DNA-directed RNA polymerase activity"/>
    <property type="evidence" value="ECO:0007669"/>
    <property type="project" value="UniProtKB-EC"/>
</dbReference>
<dbReference type="GO" id="GO:0000428">
    <property type="term" value="C:DNA-directed RNA polymerase complex"/>
    <property type="evidence" value="ECO:0007669"/>
    <property type="project" value="UniProtKB-KW"/>
</dbReference>
<dbReference type="InterPro" id="IPR007644">
    <property type="entry name" value="RNA_pol_bsu_protrusion"/>
</dbReference>
<dbReference type="EC" id="2.7.7.6" evidence="2"/>
<dbReference type="Gene3D" id="3.90.1100.10">
    <property type="match status" value="1"/>
</dbReference>
<dbReference type="SUPFAM" id="SSF64484">
    <property type="entry name" value="beta and beta-prime subunits of DNA dependent RNA-polymerase"/>
    <property type="match status" value="1"/>
</dbReference>
<protein>
    <recommendedName>
        <fullName evidence="2">DNA-directed RNA polymerase</fullName>
        <ecNumber evidence="2">2.7.7.6</ecNumber>
    </recommendedName>
</protein>
<dbReference type="AlphaFoldDB" id="A0A674F2F0"/>